<name>A0A1H6VF58_9ACTN</name>
<dbReference type="AlphaFoldDB" id="A0A1H6VF58"/>
<dbReference type="EC" id="2.3.1.-" evidence="4"/>
<proteinExistence type="inferred from homology"/>
<comment type="similarity">
    <text evidence="1 4">Belongs to the antibiotic N-acetyltransferase family.</text>
</comment>
<keyword evidence="4" id="KW-0046">Antibiotic resistance</keyword>
<comment type="catalytic activity">
    <reaction evidence="4">
        <text>a 2-deoxystreptamine antibiotic + acetyl-CoA = an N(3)-acetyl-2-deoxystreptamine antibiotic + CoA + H(+)</text>
        <dbReference type="Rhea" id="RHEA:12665"/>
        <dbReference type="ChEBI" id="CHEBI:15378"/>
        <dbReference type="ChEBI" id="CHEBI:57287"/>
        <dbReference type="ChEBI" id="CHEBI:57288"/>
        <dbReference type="ChEBI" id="CHEBI:57921"/>
        <dbReference type="ChEBI" id="CHEBI:77452"/>
        <dbReference type="EC" id="2.3.1.81"/>
    </reaction>
</comment>
<evidence type="ECO:0000256" key="3">
    <source>
        <dbReference type="ARBA" id="ARBA00023315"/>
    </source>
</evidence>
<dbReference type="GO" id="GO:0046677">
    <property type="term" value="P:response to antibiotic"/>
    <property type="evidence" value="ECO:0007669"/>
    <property type="project" value="UniProtKB-KW"/>
</dbReference>
<gene>
    <name evidence="5" type="ORF">SAMN05443287_102638</name>
</gene>
<evidence type="ECO:0000256" key="1">
    <source>
        <dbReference type="ARBA" id="ARBA00006383"/>
    </source>
</evidence>
<evidence type="ECO:0000313" key="6">
    <source>
        <dbReference type="Proteomes" id="UP000198707"/>
    </source>
</evidence>
<dbReference type="Pfam" id="PF02522">
    <property type="entry name" value="Antibiotic_NAT"/>
    <property type="match status" value="1"/>
</dbReference>
<dbReference type="RefSeq" id="WP_198413972.1">
    <property type="nucleotide sequence ID" value="NZ_BOPI01000030.1"/>
</dbReference>
<keyword evidence="2 4" id="KW-0808">Transferase</keyword>
<dbReference type="InterPro" id="IPR003679">
    <property type="entry name" value="Amioglycoside_AcTrfase"/>
</dbReference>
<accession>A0A1H6VF58</accession>
<evidence type="ECO:0000313" key="5">
    <source>
        <dbReference type="EMBL" id="SEJ02436.1"/>
    </source>
</evidence>
<dbReference type="Proteomes" id="UP000198707">
    <property type="component" value="Unassembled WGS sequence"/>
</dbReference>
<dbReference type="InterPro" id="IPR028345">
    <property type="entry name" value="Antibiotic_NAT-like"/>
</dbReference>
<dbReference type="EMBL" id="FNYV01000002">
    <property type="protein sequence ID" value="SEJ02436.1"/>
    <property type="molecule type" value="Genomic_DNA"/>
</dbReference>
<evidence type="ECO:0000256" key="2">
    <source>
        <dbReference type="ARBA" id="ARBA00022679"/>
    </source>
</evidence>
<dbReference type="PANTHER" id="PTHR11104:SF0">
    <property type="entry name" value="SPBETA PROPHAGE-DERIVED AMINOGLYCOSIDE N(3')-ACETYLTRANSFERASE-LIKE PROTEIN YOKD"/>
    <property type="match status" value="1"/>
</dbReference>
<sequence>MTAVAAAPATLDSLTAQLAAAGLVAGRSVLVHSSMRAVGPVDGGVSALLCAVRQVVGRAAVVVPTQTAYNSTSSPQFQAATDGLTAAEVARHVDRIEAFDPASTPSSGMGVLAERVRRDPAAVRSGHPQTSFAALGHGAVELMRVHDLDCHLGDRSPLGALYELDATVLLLGVDYAACTAFHLAEYRLPYQQFRGYSCFVRDGDRRVRRDFKGLDLDDGDFGRIGRALEQSADPLVTRGRVGYAVTRTMSVRRSVDFAVGWMTRNR</sequence>
<keyword evidence="3 4" id="KW-0012">Acyltransferase</keyword>
<dbReference type="STRING" id="1144548.SAMN05443287_102638"/>
<protein>
    <recommendedName>
        <fullName evidence="4">Aminoglycoside N(3)-acetyltransferase</fullName>
        <ecNumber evidence="4">2.3.1.-</ecNumber>
    </recommendedName>
</protein>
<organism evidence="5 6">
    <name type="scientific">Micromonospora phaseoli</name>
    <dbReference type="NCBI Taxonomy" id="1144548"/>
    <lineage>
        <taxon>Bacteria</taxon>
        <taxon>Bacillati</taxon>
        <taxon>Actinomycetota</taxon>
        <taxon>Actinomycetes</taxon>
        <taxon>Micromonosporales</taxon>
        <taxon>Micromonosporaceae</taxon>
        <taxon>Micromonospora</taxon>
    </lineage>
</organism>
<evidence type="ECO:0000256" key="4">
    <source>
        <dbReference type="RuleBase" id="RU365031"/>
    </source>
</evidence>
<reference evidence="6" key="1">
    <citation type="submission" date="2016-10" db="EMBL/GenBank/DDBJ databases">
        <authorList>
            <person name="Varghese N."/>
            <person name="Submissions S."/>
        </authorList>
    </citation>
    <scope>NUCLEOTIDE SEQUENCE [LARGE SCALE GENOMIC DNA]</scope>
    <source>
        <strain evidence="6">CGMCC 4.7038</strain>
    </source>
</reference>
<dbReference type="SUPFAM" id="SSF110710">
    <property type="entry name" value="TTHA0583/YokD-like"/>
    <property type="match status" value="1"/>
</dbReference>
<keyword evidence="6" id="KW-1185">Reference proteome</keyword>
<dbReference type="GO" id="GO:0046353">
    <property type="term" value="F:aminoglycoside 3-N-acetyltransferase activity"/>
    <property type="evidence" value="ECO:0007669"/>
    <property type="project" value="UniProtKB-EC"/>
</dbReference>
<dbReference type="PANTHER" id="PTHR11104">
    <property type="entry name" value="AMINOGLYCOSIDE N3-ACETYLTRANSFERASE"/>
    <property type="match status" value="1"/>
</dbReference>